<organism evidence="3 4">
    <name type="scientific">Trichogramma brassicae</name>
    <dbReference type="NCBI Taxonomy" id="86971"/>
    <lineage>
        <taxon>Eukaryota</taxon>
        <taxon>Metazoa</taxon>
        <taxon>Ecdysozoa</taxon>
        <taxon>Arthropoda</taxon>
        <taxon>Hexapoda</taxon>
        <taxon>Insecta</taxon>
        <taxon>Pterygota</taxon>
        <taxon>Neoptera</taxon>
        <taxon>Endopterygota</taxon>
        <taxon>Hymenoptera</taxon>
        <taxon>Apocrita</taxon>
        <taxon>Proctotrupomorpha</taxon>
        <taxon>Chalcidoidea</taxon>
        <taxon>Trichogrammatidae</taxon>
        <taxon>Trichogramma</taxon>
    </lineage>
</organism>
<name>A0A6H5J7E1_9HYME</name>
<keyword evidence="2" id="KW-0472">Membrane</keyword>
<keyword evidence="2" id="KW-1133">Transmembrane helix</keyword>
<evidence type="ECO:0000256" key="2">
    <source>
        <dbReference type="SAM" id="Phobius"/>
    </source>
</evidence>
<keyword evidence="2" id="KW-0812">Transmembrane</keyword>
<feature type="region of interest" description="Disordered" evidence="1">
    <location>
        <begin position="310"/>
        <end position="342"/>
    </location>
</feature>
<dbReference type="Proteomes" id="UP000479190">
    <property type="component" value="Unassembled WGS sequence"/>
</dbReference>
<evidence type="ECO:0000256" key="1">
    <source>
        <dbReference type="SAM" id="MobiDB-lite"/>
    </source>
</evidence>
<keyword evidence="4" id="KW-1185">Reference proteome</keyword>
<evidence type="ECO:0000313" key="3">
    <source>
        <dbReference type="EMBL" id="CAB0044440.1"/>
    </source>
</evidence>
<reference evidence="3 4" key="1">
    <citation type="submission" date="2020-02" db="EMBL/GenBank/DDBJ databases">
        <authorList>
            <person name="Ferguson B K."/>
        </authorList>
    </citation>
    <scope>NUCLEOTIDE SEQUENCE [LARGE SCALE GENOMIC DNA]</scope>
</reference>
<dbReference type="EMBL" id="CADCXV010001456">
    <property type="protein sequence ID" value="CAB0044440.1"/>
    <property type="molecule type" value="Genomic_DNA"/>
</dbReference>
<gene>
    <name evidence="3" type="ORF">TBRA_LOCUS16028</name>
</gene>
<protein>
    <submittedName>
        <fullName evidence="3">Uncharacterized protein</fullName>
    </submittedName>
</protein>
<feature type="transmembrane region" description="Helical" evidence="2">
    <location>
        <begin position="277"/>
        <end position="300"/>
    </location>
</feature>
<proteinExistence type="predicted"/>
<dbReference type="AlphaFoldDB" id="A0A6H5J7E1"/>
<sequence length="342" mass="38323">MTTRAARTSLPPQKLMDIPEGAETTPVVLNFSQPSTPDAPIFFPIPLAEGPLNKYILEHNPTSRITPSDYSEYSPSGPQIRIAGNIVASREALTYRSDNYITFVSQDCEPSTRNLRQLSDMDAIDLQAIKARRPALGQAVVSPFKNNNIILLVVKKHHYDPLTAVNVRAAFKCLRDFMTRNKLYSARVARKGCHVKTRDHLLETEEIRESRHSYIYNAETHLNVTELFPQLELGRNFSSILTLNTANTWSKDAVKIETILEKIDAADTKAHEKESTISIIAGGFGTQVILMAGMVALVLYSRKTLPNVPLHRTNSKTKVGRSTEERPSEQEMSEIPRQNVLI</sequence>
<evidence type="ECO:0000313" key="4">
    <source>
        <dbReference type="Proteomes" id="UP000479190"/>
    </source>
</evidence>
<accession>A0A6H5J7E1</accession>
<dbReference type="OrthoDB" id="441971at2759"/>